<feature type="non-terminal residue" evidence="1">
    <location>
        <position position="129"/>
    </location>
</feature>
<dbReference type="Proteomes" id="UP000789901">
    <property type="component" value="Unassembled WGS sequence"/>
</dbReference>
<keyword evidence="2" id="KW-1185">Reference proteome</keyword>
<evidence type="ECO:0000313" key="1">
    <source>
        <dbReference type="EMBL" id="CAG8821079.1"/>
    </source>
</evidence>
<protein>
    <submittedName>
        <fullName evidence="1">27016_t:CDS:1</fullName>
    </submittedName>
</protein>
<comment type="caution">
    <text evidence="1">The sequence shown here is derived from an EMBL/GenBank/DDBJ whole genome shotgun (WGS) entry which is preliminary data.</text>
</comment>
<sequence length="129" mass="15106">MKKNKIKETEKVDIYATNFKKLISRVNVNHGFLNGYIVKIFLNRLKGNNATFVAIATSKNLNKAIVAARRVEASLALNYANLTAKLKETINNQPNENIYRRYNQNNYKWKKKKEIEYRKCREMGHIARN</sequence>
<reference evidence="1 2" key="1">
    <citation type="submission" date="2021-06" db="EMBL/GenBank/DDBJ databases">
        <authorList>
            <person name="Kallberg Y."/>
            <person name="Tangrot J."/>
            <person name="Rosling A."/>
        </authorList>
    </citation>
    <scope>NUCLEOTIDE SEQUENCE [LARGE SCALE GENOMIC DNA]</scope>
    <source>
        <strain evidence="1 2">120-4 pot B 10/14</strain>
    </source>
</reference>
<proteinExistence type="predicted"/>
<gene>
    <name evidence="1" type="ORF">GMARGA_LOCUS27737</name>
</gene>
<dbReference type="EMBL" id="CAJVQB010034371">
    <property type="protein sequence ID" value="CAG8821079.1"/>
    <property type="molecule type" value="Genomic_DNA"/>
</dbReference>
<evidence type="ECO:0000313" key="2">
    <source>
        <dbReference type="Proteomes" id="UP000789901"/>
    </source>
</evidence>
<organism evidence="1 2">
    <name type="scientific">Gigaspora margarita</name>
    <dbReference type="NCBI Taxonomy" id="4874"/>
    <lineage>
        <taxon>Eukaryota</taxon>
        <taxon>Fungi</taxon>
        <taxon>Fungi incertae sedis</taxon>
        <taxon>Mucoromycota</taxon>
        <taxon>Glomeromycotina</taxon>
        <taxon>Glomeromycetes</taxon>
        <taxon>Diversisporales</taxon>
        <taxon>Gigasporaceae</taxon>
        <taxon>Gigaspora</taxon>
    </lineage>
</organism>
<accession>A0ABN7W8S1</accession>
<name>A0ABN7W8S1_GIGMA</name>